<dbReference type="GO" id="GO:0005737">
    <property type="term" value="C:cytoplasm"/>
    <property type="evidence" value="ECO:0007669"/>
    <property type="project" value="TreeGrafter"/>
</dbReference>
<dbReference type="EMBL" id="AAACVH010000051">
    <property type="protein sequence ID" value="EAA8667715.1"/>
    <property type="molecule type" value="Genomic_DNA"/>
</dbReference>
<sequence>MMIRDFHSHLGRTSSGDASTPEALVKMMDKFEIEQVGVSCLSGNNMEEQNLYVYEAMKKFPGRIVGYAFINPKSKNAIDEINKNLDSRGMAGIKFHSWKHGYYPDNCPILDDLFTRISGYEAHVQTHVGTSPLSTPEAWGQIAKRHPDVPVVFTHIGYYDQGYMAVELAKNTANIYLETSGQYDSWLLQKVIDEVDSNKILFGTDWPYKYHSIELEKFKYLNINKVTNDKIFFENARRLWRL</sequence>
<protein>
    <submittedName>
        <fullName evidence="4">Amidohydrolase</fullName>
    </submittedName>
</protein>
<accession>A0A402QAX3</accession>
<reference evidence="4" key="1">
    <citation type="submission" date="2018-08" db="EMBL/GenBank/DDBJ databases">
        <authorList>
            <consortium name="GenomeTrakr network: Whole genome sequencing for foodborne pathogen traceback"/>
        </authorList>
    </citation>
    <scope>NUCLEOTIDE SEQUENCE [LARGE SCALE GENOMIC DNA]</scope>
    <source>
        <strain evidence="4">FLUFL-1338</strain>
        <strain evidence="3">FLUFL-367</strain>
    </source>
</reference>
<name>A0A402QAX3_SALER</name>
<evidence type="ECO:0000259" key="2">
    <source>
        <dbReference type="Pfam" id="PF04909"/>
    </source>
</evidence>
<dbReference type="InterPro" id="IPR032465">
    <property type="entry name" value="ACMSD"/>
</dbReference>
<dbReference type="PANTHER" id="PTHR21240:SF28">
    <property type="entry name" value="ISO-OROTATE DECARBOXYLASE (EUROFUNG)"/>
    <property type="match status" value="1"/>
</dbReference>
<dbReference type="EMBL" id="RSMR01000043">
    <property type="protein sequence ID" value="MIK94591.1"/>
    <property type="molecule type" value="Genomic_DNA"/>
</dbReference>
<dbReference type="GO" id="GO:0016787">
    <property type="term" value="F:hydrolase activity"/>
    <property type="evidence" value="ECO:0007669"/>
    <property type="project" value="UniProtKB-KW"/>
</dbReference>
<dbReference type="PANTHER" id="PTHR21240">
    <property type="entry name" value="2-AMINO-3-CARBOXYLMUCONATE-6-SEMIALDEHYDE DECARBOXYLASE"/>
    <property type="match status" value="1"/>
</dbReference>
<dbReference type="InterPro" id="IPR006680">
    <property type="entry name" value="Amidohydro-rel"/>
</dbReference>
<evidence type="ECO:0000256" key="1">
    <source>
        <dbReference type="ARBA" id="ARBA00023239"/>
    </source>
</evidence>
<dbReference type="InterPro" id="IPR032466">
    <property type="entry name" value="Metal_Hydrolase"/>
</dbReference>
<evidence type="ECO:0000313" key="4">
    <source>
        <dbReference type="EMBL" id="MIK94591.1"/>
    </source>
</evidence>
<dbReference type="Proteomes" id="UP000885283">
    <property type="component" value="Unassembled WGS sequence"/>
</dbReference>
<keyword evidence="1" id="KW-0456">Lyase</keyword>
<evidence type="ECO:0000313" key="3">
    <source>
        <dbReference type="EMBL" id="EAA8667715.1"/>
    </source>
</evidence>
<dbReference type="GO" id="GO:0019748">
    <property type="term" value="P:secondary metabolic process"/>
    <property type="evidence" value="ECO:0007669"/>
    <property type="project" value="TreeGrafter"/>
</dbReference>
<dbReference type="SUPFAM" id="SSF51556">
    <property type="entry name" value="Metallo-dependent hydrolases"/>
    <property type="match status" value="1"/>
</dbReference>
<keyword evidence="4" id="KW-0378">Hydrolase</keyword>
<dbReference type="Pfam" id="PF04909">
    <property type="entry name" value="Amidohydro_2"/>
    <property type="match status" value="1"/>
</dbReference>
<dbReference type="AlphaFoldDB" id="A0A402QAX3"/>
<proteinExistence type="predicted"/>
<dbReference type="GO" id="GO:0016831">
    <property type="term" value="F:carboxy-lyase activity"/>
    <property type="evidence" value="ECO:0007669"/>
    <property type="project" value="InterPro"/>
</dbReference>
<feature type="domain" description="Amidohydrolase-related" evidence="2">
    <location>
        <begin position="20"/>
        <end position="242"/>
    </location>
</feature>
<dbReference type="Proteomes" id="UP000839834">
    <property type="component" value="Unassembled WGS sequence"/>
</dbReference>
<comment type="caution">
    <text evidence="4">The sequence shown here is derived from an EMBL/GenBank/DDBJ whole genome shotgun (WGS) entry which is preliminary data.</text>
</comment>
<dbReference type="Gene3D" id="3.20.20.140">
    <property type="entry name" value="Metal-dependent hydrolases"/>
    <property type="match status" value="1"/>
</dbReference>
<gene>
    <name evidence="4" type="ORF">KO51_24685</name>
    <name evidence="3" type="ORF">NL99_22765</name>
</gene>
<organism evidence="4">
    <name type="scientific">Salmonella enterica</name>
    <name type="common">Salmonella choleraesuis</name>
    <dbReference type="NCBI Taxonomy" id="28901"/>
    <lineage>
        <taxon>Bacteria</taxon>
        <taxon>Pseudomonadati</taxon>
        <taxon>Pseudomonadota</taxon>
        <taxon>Gammaproteobacteria</taxon>
        <taxon>Enterobacterales</taxon>
        <taxon>Enterobacteriaceae</taxon>
        <taxon>Salmonella</taxon>
    </lineage>
</organism>